<feature type="region of interest" description="Disordered" evidence="1">
    <location>
        <begin position="1"/>
        <end position="29"/>
    </location>
</feature>
<accession>J3LCP0</accession>
<sequence length="113" mass="12562">MAGSVYGSPVANQTSDGVGTKRKNGEGNDAVSTMVVMMTKATCATMAPAGDERRWDSGRRCMSHFRLDLDRTSHRKAIGRCQGTYQWVIRGRRWEGAWTLPCRPWVTDGTHKS</sequence>
<evidence type="ECO:0000256" key="1">
    <source>
        <dbReference type="SAM" id="MobiDB-lite"/>
    </source>
</evidence>
<organism evidence="2">
    <name type="scientific">Oryza brachyantha</name>
    <name type="common">malo sina</name>
    <dbReference type="NCBI Taxonomy" id="4533"/>
    <lineage>
        <taxon>Eukaryota</taxon>
        <taxon>Viridiplantae</taxon>
        <taxon>Streptophyta</taxon>
        <taxon>Embryophyta</taxon>
        <taxon>Tracheophyta</taxon>
        <taxon>Spermatophyta</taxon>
        <taxon>Magnoliopsida</taxon>
        <taxon>Liliopsida</taxon>
        <taxon>Poales</taxon>
        <taxon>Poaceae</taxon>
        <taxon>BOP clade</taxon>
        <taxon>Oryzoideae</taxon>
        <taxon>Oryzeae</taxon>
        <taxon>Oryzinae</taxon>
        <taxon>Oryza</taxon>
    </lineage>
</organism>
<proteinExistence type="predicted"/>
<evidence type="ECO:0000313" key="3">
    <source>
        <dbReference type="Proteomes" id="UP000006038"/>
    </source>
</evidence>
<dbReference type="EnsemblPlants" id="OB02G24070.1">
    <property type="protein sequence ID" value="OB02G24070.1"/>
    <property type="gene ID" value="OB02G24070"/>
</dbReference>
<dbReference type="Proteomes" id="UP000006038">
    <property type="component" value="Unassembled WGS sequence"/>
</dbReference>
<protein>
    <submittedName>
        <fullName evidence="2">Uncharacterized protein</fullName>
    </submittedName>
</protein>
<reference evidence="2" key="1">
    <citation type="submission" date="2013-04" db="UniProtKB">
        <authorList>
            <consortium name="EnsemblPlants"/>
        </authorList>
    </citation>
    <scope>IDENTIFICATION</scope>
</reference>
<dbReference type="AlphaFoldDB" id="J3LCP0"/>
<name>J3LCP0_ORYBR</name>
<evidence type="ECO:0000313" key="2">
    <source>
        <dbReference type="EnsemblPlants" id="OB02G24070.1"/>
    </source>
</evidence>
<dbReference type="HOGENOM" id="CLU_2137338_0_0_1"/>
<dbReference type="Gramene" id="OB02G24070.1">
    <property type="protein sequence ID" value="OB02G24070.1"/>
    <property type="gene ID" value="OB02G24070"/>
</dbReference>
<keyword evidence="3" id="KW-1185">Reference proteome</keyword>